<dbReference type="EC" id="1.14.11.18" evidence="1"/>
<dbReference type="Pfam" id="PF05721">
    <property type="entry name" value="PhyH"/>
    <property type="match status" value="1"/>
</dbReference>
<dbReference type="AlphaFoldDB" id="A0A840TTM3"/>
<dbReference type="GO" id="GO:0048244">
    <property type="term" value="F:phytanoyl-CoA dioxygenase activity"/>
    <property type="evidence" value="ECO:0007669"/>
    <property type="project" value="UniProtKB-EC"/>
</dbReference>
<accession>A0A840TTM3</accession>
<evidence type="ECO:0000313" key="1">
    <source>
        <dbReference type="EMBL" id="MBB5284623.1"/>
    </source>
</evidence>
<dbReference type="PANTHER" id="PTHR20883:SF46">
    <property type="entry name" value="PHYTANOYL-COA HYDROXYLASE"/>
    <property type="match status" value="1"/>
</dbReference>
<evidence type="ECO:0000313" key="2">
    <source>
        <dbReference type="Proteomes" id="UP000557307"/>
    </source>
</evidence>
<gene>
    <name evidence="1" type="ORF">HNQ92_002766</name>
</gene>
<name>A0A840TTM3_9BACT</name>
<dbReference type="SUPFAM" id="SSF51197">
    <property type="entry name" value="Clavaminate synthase-like"/>
    <property type="match status" value="1"/>
</dbReference>
<organism evidence="1 2">
    <name type="scientific">Rhabdobacter roseus</name>
    <dbReference type="NCBI Taxonomy" id="1655419"/>
    <lineage>
        <taxon>Bacteria</taxon>
        <taxon>Pseudomonadati</taxon>
        <taxon>Bacteroidota</taxon>
        <taxon>Cytophagia</taxon>
        <taxon>Cytophagales</taxon>
        <taxon>Cytophagaceae</taxon>
        <taxon>Rhabdobacter</taxon>
    </lineage>
</organism>
<keyword evidence="1" id="KW-0560">Oxidoreductase</keyword>
<dbReference type="GO" id="GO:0005506">
    <property type="term" value="F:iron ion binding"/>
    <property type="evidence" value="ECO:0007669"/>
    <property type="project" value="UniProtKB-ARBA"/>
</dbReference>
<comment type="caution">
    <text evidence="1">The sequence shown here is derived from an EMBL/GenBank/DDBJ whole genome shotgun (WGS) entry which is preliminary data.</text>
</comment>
<reference evidence="1 2" key="1">
    <citation type="submission" date="2020-08" db="EMBL/GenBank/DDBJ databases">
        <title>Genomic Encyclopedia of Type Strains, Phase IV (KMG-IV): sequencing the most valuable type-strain genomes for metagenomic binning, comparative biology and taxonomic classification.</title>
        <authorList>
            <person name="Goeker M."/>
        </authorList>
    </citation>
    <scope>NUCLEOTIDE SEQUENCE [LARGE SCALE GENOMIC DNA]</scope>
    <source>
        <strain evidence="1 2">DSM 105074</strain>
    </source>
</reference>
<dbReference type="InterPro" id="IPR008775">
    <property type="entry name" value="Phytyl_CoA_dOase-like"/>
</dbReference>
<keyword evidence="2" id="KW-1185">Reference proteome</keyword>
<dbReference type="EMBL" id="JACHGF010000003">
    <property type="protein sequence ID" value="MBB5284623.1"/>
    <property type="molecule type" value="Genomic_DNA"/>
</dbReference>
<proteinExistence type="predicted"/>
<sequence>MSMETRNNAKVDFDRNGYAFLAGFLSAEETAELQQKLEVFIQDVVPTMPPERAFYEEKNNRTTLKQLFHLSDYDPYFEQLLRGSKFEELAETLLGEKMARGNVEYFNKPAGVGKPTPPHQDCYYFMLTPPQALTFWIPLEDVDPENGCLRYVKGSHRLGMRPHGRNATLGFSQAITDFGTPEDLAHEVAVPAKVGDVLVHHGMTIHRAEANQSPTRSRRVLGLVYFGESAREDTAAKEAYQKKLREETLLMG</sequence>
<protein>
    <submittedName>
        <fullName evidence="1">Phytanoyl-CoA hydroxylase</fullName>
        <ecNumber evidence="1">1.14.11.18</ecNumber>
    </submittedName>
</protein>
<dbReference type="Gene3D" id="2.60.120.620">
    <property type="entry name" value="q2cbj1_9rhob like domain"/>
    <property type="match status" value="1"/>
</dbReference>
<dbReference type="Proteomes" id="UP000557307">
    <property type="component" value="Unassembled WGS sequence"/>
</dbReference>
<dbReference type="PANTHER" id="PTHR20883">
    <property type="entry name" value="PHYTANOYL-COA DIOXYGENASE DOMAIN CONTAINING 1"/>
    <property type="match status" value="1"/>
</dbReference>